<keyword evidence="2" id="KW-1185">Reference proteome</keyword>
<sequence>MKNREMTIGIYVENIILHHFEVYKDEINRLNELKFKKLL</sequence>
<evidence type="ECO:0000313" key="1">
    <source>
        <dbReference type="EMBL" id="EEN83270.1"/>
    </source>
</evidence>
<dbReference type="AlphaFoldDB" id="C3J980"/>
<name>C3J980_POREA</name>
<gene>
    <name evidence="1" type="ORF">POREN0001_1020</name>
</gene>
<dbReference type="InterPro" id="IPR021823">
    <property type="entry name" value="DUF3408"/>
</dbReference>
<dbReference type="Proteomes" id="UP000004295">
    <property type="component" value="Unassembled WGS sequence"/>
</dbReference>
<dbReference type="Pfam" id="PF11888">
    <property type="entry name" value="DUF3408"/>
    <property type="match status" value="1"/>
</dbReference>
<proteinExistence type="predicted"/>
<accession>C3J980</accession>
<reference evidence="1 2" key="1">
    <citation type="submission" date="2009-04" db="EMBL/GenBank/DDBJ databases">
        <authorList>
            <person name="Sebastian Y."/>
            <person name="Madupu R."/>
            <person name="Durkin A.S."/>
            <person name="Torralba M."/>
            <person name="Methe B."/>
            <person name="Sutton G.G."/>
            <person name="Strausberg R.L."/>
            <person name="Nelson K.E."/>
        </authorList>
    </citation>
    <scope>NUCLEOTIDE SEQUENCE [LARGE SCALE GENOMIC DNA]</scope>
    <source>
        <strain evidence="2">ATCC 35406 / BCRC 14492 / JCM 8526 / NCTC 13058 / HG 370</strain>
    </source>
</reference>
<evidence type="ECO:0000313" key="2">
    <source>
        <dbReference type="Proteomes" id="UP000004295"/>
    </source>
</evidence>
<protein>
    <recommendedName>
        <fullName evidence="3">DUF3408 domain-containing protein</fullName>
    </recommendedName>
</protein>
<comment type="caution">
    <text evidence="1">The sequence shown here is derived from an EMBL/GenBank/DDBJ whole genome shotgun (WGS) entry which is preliminary data.</text>
</comment>
<dbReference type="STRING" id="553175.POREN0001_1020"/>
<dbReference type="EMBL" id="ACNN01000012">
    <property type="protein sequence ID" value="EEN83270.1"/>
    <property type="molecule type" value="Genomic_DNA"/>
</dbReference>
<evidence type="ECO:0008006" key="3">
    <source>
        <dbReference type="Google" id="ProtNLM"/>
    </source>
</evidence>
<organism evidence="1 2">
    <name type="scientific">Porphyromonas endodontalis (strain ATCC 35406 / DSM 24491 / JCM 8526 / CCUG 16442 / BCRC 14492 / NCTC 13058 / HG 370)</name>
    <name type="common">Bacteroides endodontalis</name>
    <dbReference type="NCBI Taxonomy" id="553175"/>
    <lineage>
        <taxon>Bacteria</taxon>
        <taxon>Pseudomonadati</taxon>
        <taxon>Bacteroidota</taxon>
        <taxon>Bacteroidia</taxon>
        <taxon>Bacteroidales</taxon>
        <taxon>Porphyromonadaceae</taxon>
        <taxon>Porphyromonas</taxon>
    </lineage>
</organism>